<evidence type="ECO:0000256" key="8">
    <source>
        <dbReference type="ARBA" id="ARBA00045608"/>
    </source>
</evidence>
<gene>
    <name evidence="10" type="ORF">AMS68_003040</name>
</gene>
<evidence type="ECO:0000256" key="1">
    <source>
        <dbReference type="ARBA" id="ARBA00004477"/>
    </source>
</evidence>
<dbReference type="OrthoDB" id="29558at2759"/>
<keyword evidence="5" id="KW-0256">Endoplasmic reticulum</keyword>
<feature type="transmembrane region" description="Helical" evidence="9">
    <location>
        <begin position="70"/>
        <end position="92"/>
    </location>
</feature>
<dbReference type="EMBL" id="CP051140">
    <property type="protein sequence ID" value="QIW97522.1"/>
    <property type="molecule type" value="Genomic_DNA"/>
</dbReference>
<reference evidence="10 11" key="1">
    <citation type="journal article" date="2016" name="Sci. Rep.">
        <title>Peltaster fructicola genome reveals evolution from an invasive phytopathogen to an ectophytic parasite.</title>
        <authorList>
            <person name="Xu C."/>
            <person name="Chen H."/>
            <person name="Gleason M.L."/>
            <person name="Xu J.R."/>
            <person name="Liu H."/>
            <person name="Zhang R."/>
            <person name="Sun G."/>
        </authorList>
    </citation>
    <scope>NUCLEOTIDE SEQUENCE [LARGE SCALE GENOMIC DNA]</scope>
    <source>
        <strain evidence="10 11">LNHT1506</strain>
    </source>
</reference>
<feature type="transmembrane region" description="Helical" evidence="9">
    <location>
        <begin position="40"/>
        <end position="58"/>
    </location>
</feature>
<dbReference type="Pfam" id="PF06703">
    <property type="entry name" value="SPC25"/>
    <property type="match status" value="1"/>
</dbReference>
<keyword evidence="4 9" id="KW-0812">Transmembrane</keyword>
<dbReference type="GO" id="GO:0006465">
    <property type="term" value="P:signal peptide processing"/>
    <property type="evidence" value="ECO:0007669"/>
    <property type="project" value="InterPro"/>
</dbReference>
<comment type="similarity">
    <text evidence="2">Belongs to the SPCS2 family.</text>
</comment>
<dbReference type="GO" id="GO:0005787">
    <property type="term" value="C:signal peptidase complex"/>
    <property type="evidence" value="ECO:0007669"/>
    <property type="project" value="InterPro"/>
</dbReference>
<name>A0A6H0XS34_9PEZI</name>
<proteinExistence type="inferred from homology"/>
<accession>A0A6H0XS34</accession>
<evidence type="ECO:0000313" key="10">
    <source>
        <dbReference type="EMBL" id="QIW97522.1"/>
    </source>
</evidence>
<organism evidence="10 11">
    <name type="scientific">Peltaster fructicola</name>
    <dbReference type="NCBI Taxonomy" id="286661"/>
    <lineage>
        <taxon>Eukaryota</taxon>
        <taxon>Fungi</taxon>
        <taxon>Dikarya</taxon>
        <taxon>Ascomycota</taxon>
        <taxon>Pezizomycotina</taxon>
        <taxon>Dothideomycetes</taxon>
        <taxon>Dothideomycetes incertae sedis</taxon>
        <taxon>Peltaster</taxon>
    </lineage>
</organism>
<comment type="subcellular location">
    <subcellularLocation>
        <location evidence="1">Endoplasmic reticulum membrane</location>
        <topology evidence="1">Multi-pass membrane protein</topology>
    </subcellularLocation>
</comment>
<evidence type="ECO:0000313" key="11">
    <source>
        <dbReference type="Proteomes" id="UP000503462"/>
    </source>
</evidence>
<evidence type="ECO:0000256" key="9">
    <source>
        <dbReference type="SAM" id="Phobius"/>
    </source>
</evidence>
<evidence type="ECO:0000256" key="3">
    <source>
        <dbReference type="ARBA" id="ARBA00017057"/>
    </source>
</evidence>
<dbReference type="PANTHER" id="PTHR13085">
    <property type="entry name" value="MICROSOMAL SIGNAL PEPTIDASE 25 KDA SUBUNIT"/>
    <property type="match status" value="1"/>
</dbReference>
<comment type="function">
    <text evidence="8">Component of the signal peptidase complex (SPC) which catalyzes the cleavage of N-terminal signal sequences from nascent proteins as they are translocated into the lumen of the endoplasmic reticulum. Enhances the enzymatic activity of SPC and facilitates the interactions between different components of the translocation site.</text>
</comment>
<keyword evidence="11" id="KW-1185">Reference proteome</keyword>
<dbReference type="PANTHER" id="PTHR13085:SF0">
    <property type="entry name" value="SIGNAL PEPTIDASE COMPLEX SUBUNIT 2"/>
    <property type="match status" value="1"/>
</dbReference>
<keyword evidence="6 9" id="KW-1133">Transmembrane helix</keyword>
<evidence type="ECO:0000256" key="2">
    <source>
        <dbReference type="ARBA" id="ARBA00007324"/>
    </source>
</evidence>
<keyword evidence="7 9" id="KW-0472">Membrane</keyword>
<evidence type="ECO:0000256" key="5">
    <source>
        <dbReference type="ARBA" id="ARBA00022824"/>
    </source>
</evidence>
<evidence type="ECO:0000256" key="6">
    <source>
        <dbReference type="ARBA" id="ARBA00022989"/>
    </source>
</evidence>
<evidence type="ECO:0000256" key="7">
    <source>
        <dbReference type="ARBA" id="ARBA00023136"/>
    </source>
</evidence>
<sequence>MSESKISVYNLQELRNTTDDALGNYLRSLGFKQDNSKTDIKLAVGWVAVVIAGVTFAADYKLGWEATKYWTAAAVVAYTCLNSFFTYWLWFVEKGLVFEGSKNGKKISIRTKVNKHDPTYFVDFTVTSGSTGPSTRQLKTPFTTWFTEDGFFVAQPFQQWIASSIEVIGDADQKNALRDQRDALAPPVEPGLSTGADLAADATFKRKKKT</sequence>
<dbReference type="InterPro" id="IPR009582">
    <property type="entry name" value="Spc2/SPCS2"/>
</dbReference>
<dbReference type="GO" id="GO:0045047">
    <property type="term" value="P:protein targeting to ER"/>
    <property type="evidence" value="ECO:0007669"/>
    <property type="project" value="TreeGrafter"/>
</dbReference>
<evidence type="ECO:0000256" key="4">
    <source>
        <dbReference type="ARBA" id="ARBA00022692"/>
    </source>
</evidence>
<protein>
    <recommendedName>
        <fullName evidence="3">Signal peptidase complex subunit 2</fullName>
    </recommendedName>
</protein>
<dbReference type="AlphaFoldDB" id="A0A6H0XS34"/>
<dbReference type="Proteomes" id="UP000503462">
    <property type="component" value="Chromosome 2"/>
</dbReference>